<organism evidence="5 6">
    <name type="scientific">Oerskovia turbata</name>
    <dbReference type="NCBI Taxonomy" id="1713"/>
    <lineage>
        <taxon>Bacteria</taxon>
        <taxon>Bacillati</taxon>
        <taxon>Actinomycetota</taxon>
        <taxon>Actinomycetes</taxon>
        <taxon>Micrococcales</taxon>
        <taxon>Cellulomonadaceae</taxon>
        <taxon>Oerskovia</taxon>
    </lineage>
</organism>
<dbReference type="Proteomes" id="UP000290517">
    <property type="component" value="Unassembled WGS sequence"/>
</dbReference>
<sequence>MSAVDVLARLTPRMREVLTLQERLQGPALAPDATVREQRCRYATERVYWNEGGPRMARTVDDTVAGPYGPVRIRRYHPVQQVDGAALLYVHGGGFVVGSLDTHDRIMRALADATGAVVVGVDYALSPEAKLPQAVEECAAVARHVAEHANEIGVTGGRVAFAGDSGGANLALAATLWLRDHGGPAVESLLLYYGLFGLRDSVSRRLFGGAWDGLAPEDLDGYLAAYTSGPQDLRSPSLDCLSADLSQGIPPTYLVASALDPLLDDSRALAALLAAHGVEHRLHVVDGVLHGFLHHSRMLPEAREVLAEGAAFHRRVAAALV</sequence>
<evidence type="ECO:0000256" key="2">
    <source>
        <dbReference type="ARBA" id="ARBA00022801"/>
    </source>
</evidence>
<reference evidence="6 7" key="1">
    <citation type="submission" date="2019-01" db="EMBL/GenBank/DDBJ databases">
        <title>Oerskovia turbata Genome sequencing and assembly.</title>
        <authorList>
            <person name="Dou T."/>
        </authorList>
    </citation>
    <scope>NUCLEOTIDE SEQUENCE [LARGE SCALE GENOMIC DNA]</scope>
    <source>
        <strain evidence="5 6">JCM12123</strain>
        <strain evidence="4 7">JCM3160</strain>
    </source>
</reference>
<dbReference type="AlphaFoldDB" id="A0A4Q1L270"/>
<dbReference type="InterPro" id="IPR013094">
    <property type="entry name" value="AB_hydrolase_3"/>
</dbReference>
<comment type="similarity">
    <text evidence="1">Belongs to the 'GDXG' lipolytic enzyme family.</text>
</comment>
<dbReference type="GO" id="GO:0004771">
    <property type="term" value="F:sterol ester esterase activity"/>
    <property type="evidence" value="ECO:0007669"/>
    <property type="project" value="TreeGrafter"/>
</dbReference>
<evidence type="ECO:0000313" key="7">
    <source>
        <dbReference type="Proteomes" id="UP000290517"/>
    </source>
</evidence>
<evidence type="ECO:0000313" key="6">
    <source>
        <dbReference type="Proteomes" id="UP000289805"/>
    </source>
</evidence>
<accession>A0A4Q1L270</accession>
<protein>
    <submittedName>
        <fullName evidence="5">Acetyl esterase</fullName>
    </submittedName>
</protein>
<dbReference type="SUPFAM" id="SSF53474">
    <property type="entry name" value="alpha/beta-Hydrolases"/>
    <property type="match status" value="1"/>
</dbReference>
<name>A0A4Q1L270_9CELL</name>
<feature type="domain" description="Alpha/beta hydrolase fold-3" evidence="3">
    <location>
        <begin position="87"/>
        <end position="293"/>
    </location>
</feature>
<dbReference type="Gene3D" id="3.40.50.1820">
    <property type="entry name" value="alpha/beta hydrolase"/>
    <property type="match status" value="1"/>
</dbReference>
<evidence type="ECO:0000313" key="4">
    <source>
        <dbReference type="EMBL" id="RXR27962.1"/>
    </source>
</evidence>
<evidence type="ECO:0000259" key="3">
    <source>
        <dbReference type="Pfam" id="PF07859"/>
    </source>
</evidence>
<gene>
    <name evidence="4" type="ORF">EQW73_01240</name>
    <name evidence="5" type="ORF">EQW78_04515</name>
</gene>
<dbReference type="InterPro" id="IPR002168">
    <property type="entry name" value="Lipase_GDXG_HIS_AS"/>
</dbReference>
<dbReference type="PANTHER" id="PTHR23025">
    <property type="entry name" value="TRIACYLGLYCEROL LIPASE"/>
    <property type="match status" value="1"/>
</dbReference>
<dbReference type="EMBL" id="SDJR01000001">
    <property type="protein sequence ID" value="RXR27962.1"/>
    <property type="molecule type" value="Genomic_DNA"/>
</dbReference>
<proteinExistence type="inferred from homology"/>
<dbReference type="Pfam" id="PF07859">
    <property type="entry name" value="Abhydrolase_3"/>
    <property type="match status" value="1"/>
</dbReference>
<dbReference type="PANTHER" id="PTHR23025:SF4">
    <property type="entry name" value="ALPHA_BETA HYDROLASE FOLD-3 DOMAIN-CONTAINING PROTEIN"/>
    <property type="match status" value="1"/>
</dbReference>
<evidence type="ECO:0000256" key="1">
    <source>
        <dbReference type="ARBA" id="ARBA00010515"/>
    </source>
</evidence>
<evidence type="ECO:0000313" key="5">
    <source>
        <dbReference type="EMBL" id="RXR36029.1"/>
    </source>
</evidence>
<dbReference type="Proteomes" id="UP000289805">
    <property type="component" value="Unassembled WGS sequence"/>
</dbReference>
<dbReference type="RefSeq" id="WP_030150950.1">
    <property type="nucleotide sequence ID" value="NZ_JOFV01000005.1"/>
</dbReference>
<dbReference type="EMBL" id="SDJQ01000006">
    <property type="protein sequence ID" value="RXR36029.1"/>
    <property type="molecule type" value="Genomic_DNA"/>
</dbReference>
<keyword evidence="2" id="KW-0378">Hydrolase</keyword>
<dbReference type="GO" id="GO:0004806">
    <property type="term" value="F:triacylglycerol lipase activity"/>
    <property type="evidence" value="ECO:0007669"/>
    <property type="project" value="TreeGrafter"/>
</dbReference>
<dbReference type="PROSITE" id="PS01173">
    <property type="entry name" value="LIPASE_GDXG_HIS"/>
    <property type="match status" value="1"/>
</dbReference>
<dbReference type="InterPro" id="IPR029058">
    <property type="entry name" value="AB_hydrolase_fold"/>
</dbReference>
<keyword evidence="7" id="KW-1185">Reference proteome</keyword>
<dbReference type="STRING" id="1713.GCA_000718325_01412"/>
<comment type="caution">
    <text evidence="5">The sequence shown here is derived from an EMBL/GenBank/DDBJ whole genome shotgun (WGS) entry which is preliminary data.</text>
</comment>
<dbReference type="OrthoDB" id="9803828at2"/>
<dbReference type="GO" id="GO:0019433">
    <property type="term" value="P:triglyceride catabolic process"/>
    <property type="evidence" value="ECO:0007669"/>
    <property type="project" value="TreeGrafter"/>
</dbReference>
<dbReference type="GO" id="GO:0005829">
    <property type="term" value="C:cytosol"/>
    <property type="evidence" value="ECO:0007669"/>
    <property type="project" value="TreeGrafter"/>
</dbReference>